<accession>A0A158D2S1</accession>
<dbReference type="Proteomes" id="UP000054596">
    <property type="component" value="Unassembled WGS sequence"/>
</dbReference>
<sequence>MKIDNKEIRAVASVDSPTQERYEAFGGTYKVVPKERLRAAGWRVTKGMQPVTYRAADTWIDNQTGELLTNSEAKKRGIKLPLVRSTSEKMLDMCECVAACTPTERPFVSFLLGMRNHRGGLVAPLDALLDQWIAIEHPDTSTTNRARKRKQLRAIIERRQLMANETTMARNLMLLNPNMTKQDVIEEGAKRYNLRMRNQSCSRHVESTGQTLSAIRSALPAKN</sequence>
<name>A0A158D2S1_9BURK</name>
<dbReference type="AlphaFoldDB" id="A0A158D2S1"/>
<dbReference type="OrthoDB" id="9100845at2"/>
<comment type="caution">
    <text evidence="1">The sequence shown here is derived from an EMBL/GenBank/DDBJ whole genome shotgun (WGS) entry which is preliminary data.</text>
</comment>
<evidence type="ECO:0000313" key="2">
    <source>
        <dbReference type="Proteomes" id="UP000054596"/>
    </source>
</evidence>
<proteinExistence type="predicted"/>
<protein>
    <submittedName>
        <fullName evidence="1">Uncharacterized protein</fullName>
    </submittedName>
</protein>
<dbReference type="RefSeq" id="WP_086973114.1">
    <property type="nucleotide sequence ID" value="NZ_FCOJ02000067.1"/>
</dbReference>
<organism evidence="1 2">
    <name type="scientific">Caballeronia glebae</name>
    <dbReference type="NCBI Taxonomy" id="1777143"/>
    <lineage>
        <taxon>Bacteria</taxon>
        <taxon>Pseudomonadati</taxon>
        <taxon>Pseudomonadota</taxon>
        <taxon>Betaproteobacteria</taxon>
        <taxon>Burkholderiales</taxon>
        <taxon>Burkholderiaceae</taxon>
        <taxon>Caballeronia</taxon>
    </lineage>
</organism>
<reference evidence="1" key="1">
    <citation type="submission" date="2016-01" db="EMBL/GenBank/DDBJ databases">
        <authorList>
            <person name="Peeters C."/>
        </authorList>
    </citation>
    <scope>NUCLEOTIDE SEQUENCE [LARGE SCALE GENOMIC DNA]</scope>
    <source>
        <strain evidence="1">LMG 29325</strain>
    </source>
</reference>
<keyword evidence="2" id="KW-1185">Reference proteome</keyword>
<gene>
    <name evidence="1" type="ORF">AWB82_06180</name>
</gene>
<dbReference type="EMBL" id="FCOJ02000067">
    <property type="protein sequence ID" value="SAK88650.1"/>
    <property type="molecule type" value="Genomic_DNA"/>
</dbReference>
<evidence type="ECO:0000313" key="1">
    <source>
        <dbReference type="EMBL" id="SAK88650.1"/>
    </source>
</evidence>
<dbReference type="STRING" id="1777143.AWB82_06180"/>